<keyword evidence="3" id="KW-1185">Reference proteome</keyword>
<dbReference type="Proteomes" id="UP001225134">
    <property type="component" value="Unassembled WGS sequence"/>
</dbReference>
<evidence type="ECO:0000313" key="2">
    <source>
        <dbReference type="EMBL" id="MDK9580057.1"/>
    </source>
</evidence>
<dbReference type="RefSeq" id="WP_066729308.1">
    <property type="nucleotide sequence ID" value="NZ_CAMPUK010000001.1"/>
</dbReference>
<protein>
    <submittedName>
        <fullName evidence="2">Asp23/Gls24 family envelope stress response protein</fullName>
    </submittedName>
</protein>
<evidence type="ECO:0000256" key="1">
    <source>
        <dbReference type="ARBA" id="ARBA00005721"/>
    </source>
</evidence>
<evidence type="ECO:0000313" key="3">
    <source>
        <dbReference type="Proteomes" id="UP001225134"/>
    </source>
</evidence>
<comment type="caution">
    <text evidence="2">The sequence shown here is derived from an EMBL/GenBank/DDBJ whole genome shotgun (WGS) entry which is preliminary data.</text>
</comment>
<sequence>MDELGKITISSTVIKDIIVEVLKDVENVVGVSEDEVKTKFTSLFKNDDKKSLEVEMGETECVIDLSISVVYGCKIKEVAKKVQNDIKNKVEELTGVNVKEINIVIAKVVKKEDE</sequence>
<reference evidence="2 3" key="1">
    <citation type="submission" date="2023-06" db="EMBL/GenBank/DDBJ databases">
        <title>Antibody response to the Sneathia vaginalis cytopathogenic toxin A during pregnancy.</title>
        <authorList>
            <person name="Mccoy Z.T."/>
            <person name="Serrano M.G."/>
            <person name="Spaine K."/>
            <person name="Edwards D.J."/>
            <person name="Buck G.A."/>
            <person name="Jefferson K."/>
        </authorList>
    </citation>
    <scope>NUCLEOTIDE SEQUENCE [LARGE SCALE GENOMIC DNA]</scope>
    <source>
        <strain evidence="2 3">CCUG 42621</strain>
    </source>
</reference>
<dbReference type="EMBL" id="JASSPP010000001">
    <property type="protein sequence ID" value="MDK9580057.1"/>
    <property type="molecule type" value="Genomic_DNA"/>
</dbReference>
<dbReference type="InterPro" id="IPR005531">
    <property type="entry name" value="Asp23"/>
</dbReference>
<dbReference type="PANTHER" id="PTHR34297">
    <property type="entry name" value="HYPOTHETICAL CYTOSOLIC PROTEIN-RELATED"/>
    <property type="match status" value="1"/>
</dbReference>
<name>A0ABT7HHR1_9FUSO</name>
<gene>
    <name evidence="2" type="ORF">QQA45_00735</name>
</gene>
<dbReference type="Pfam" id="PF03780">
    <property type="entry name" value="Asp23"/>
    <property type="match status" value="1"/>
</dbReference>
<proteinExistence type="inferred from homology"/>
<accession>A0ABT7HHR1</accession>
<dbReference type="PANTHER" id="PTHR34297:SF2">
    <property type="entry name" value="ASP23_GLS24 FAMILY ENVELOPE STRESS RESPONSE PROTEIN"/>
    <property type="match status" value="1"/>
</dbReference>
<organism evidence="2 3">
    <name type="scientific">Sneathia sanguinegens</name>
    <dbReference type="NCBI Taxonomy" id="40543"/>
    <lineage>
        <taxon>Bacteria</taxon>
        <taxon>Fusobacteriati</taxon>
        <taxon>Fusobacteriota</taxon>
        <taxon>Fusobacteriia</taxon>
        <taxon>Fusobacteriales</taxon>
        <taxon>Leptotrichiaceae</taxon>
        <taxon>Sneathia</taxon>
    </lineage>
</organism>
<comment type="similarity">
    <text evidence="1">Belongs to the asp23 family.</text>
</comment>